<organism evidence="3 4">
    <name type="scientific">Pseudohongiella nitratireducens</name>
    <dbReference type="NCBI Taxonomy" id="1768907"/>
    <lineage>
        <taxon>Bacteria</taxon>
        <taxon>Pseudomonadati</taxon>
        <taxon>Pseudomonadota</taxon>
        <taxon>Gammaproteobacteria</taxon>
        <taxon>Pseudomonadales</taxon>
        <taxon>Pseudohongiellaceae</taxon>
        <taxon>Pseudohongiella</taxon>
    </lineage>
</organism>
<accession>A0A917LR90</accession>
<keyword evidence="2" id="KW-0812">Transmembrane</keyword>
<keyword evidence="2" id="KW-1133">Transmembrane helix</keyword>
<evidence type="ECO:0000313" key="3">
    <source>
        <dbReference type="EMBL" id="GGG50891.1"/>
    </source>
</evidence>
<dbReference type="EMBL" id="BMIY01000002">
    <property type="protein sequence ID" value="GGG50891.1"/>
    <property type="molecule type" value="Genomic_DNA"/>
</dbReference>
<reference evidence="3" key="1">
    <citation type="journal article" date="2014" name="Int. J. Syst. Evol. Microbiol.">
        <title>Complete genome sequence of Corynebacterium casei LMG S-19264T (=DSM 44701T), isolated from a smear-ripened cheese.</title>
        <authorList>
            <consortium name="US DOE Joint Genome Institute (JGI-PGF)"/>
            <person name="Walter F."/>
            <person name="Albersmeier A."/>
            <person name="Kalinowski J."/>
            <person name="Ruckert C."/>
        </authorList>
    </citation>
    <scope>NUCLEOTIDE SEQUENCE</scope>
    <source>
        <strain evidence="3">CGMCC 1.15425</strain>
    </source>
</reference>
<proteinExistence type="predicted"/>
<dbReference type="AlphaFoldDB" id="A0A917LR90"/>
<evidence type="ECO:0000256" key="2">
    <source>
        <dbReference type="SAM" id="Phobius"/>
    </source>
</evidence>
<feature type="transmembrane region" description="Helical" evidence="2">
    <location>
        <begin position="59"/>
        <end position="76"/>
    </location>
</feature>
<sequence>MTNDTESKPSEADSSNSKESNGRKSLQMRFHLMAGVVGLAGYILVASLANVSVAWATPWYYLLGWPLFCLGTAWLTQQCPERSWRWPLSMMLGQVFASILYGNTLFPVAMIFVTVLSIPQFVIASYLSRQENSSTKDV</sequence>
<gene>
    <name evidence="3" type="ORF">GCM10011403_05040</name>
</gene>
<evidence type="ECO:0000313" key="4">
    <source>
        <dbReference type="Proteomes" id="UP000627715"/>
    </source>
</evidence>
<dbReference type="Proteomes" id="UP000627715">
    <property type="component" value="Unassembled WGS sequence"/>
</dbReference>
<feature type="compositionally biased region" description="Basic and acidic residues" evidence="1">
    <location>
        <begin position="1"/>
        <end position="11"/>
    </location>
</feature>
<feature type="region of interest" description="Disordered" evidence="1">
    <location>
        <begin position="1"/>
        <end position="22"/>
    </location>
</feature>
<reference evidence="3" key="2">
    <citation type="submission" date="2020-09" db="EMBL/GenBank/DDBJ databases">
        <authorList>
            <person name="Sun Q."/>
            <person name="Zhou Y."/>
        </authorList>
    </citation>
    <scope>NUCLEOTIDE SEQUENCE</scope>
    <source>
        <strain evidence="3">CGMCC 1.15425</strain>
    </source>
</reference>
<evidence type="ECO:0000256" key="1">
    <source>
        <dbReference type="SAM" id="MobiDB-lite"/>
    </source>
</evidence>
<keyword evidence="4" id="KW-1185">Reference proteome</keyword>
<feature type="transmembrane region" description="Helical" evidence="2">
    <location>
        <begin position="30"/>
        <end position="53"/>
    </location>
</feature>
<protein>
    <submittedName>
        <fullName evidence="3">Uncharacterized protein</fullName>
    </submittedName>
</protein>
<name>A0A917LR90_9GAMM</name>
<dbReference type="OrthoDB" id="7067994at2"/>
<comment type="caution">
    <text evidence="3">The sequence shown here is derived from an EMBL/GenBank/DDBJ whole genome shotgun (WGS) entry which is preliminary data.</text>
</comment>
<keyword evidence="2" id="KW-0472">Membrane</keyword>
<dbReference type="RefSeq" id="WP_157885667.1">
    <property type="nucleotide sequence ID" value="NZ_BMIY01000002.1"/>
</dbReference>